<proteinExistence type="predicted"/>
<sequence>PLGDGDVDDVGDLGVYLMEDEKVPLVDGVFECALGALGDES</sequence>
<accession>A0A699RFY0</accession>
<reference evidence="1" key="1">
    <citation type="journal article" date="2019" name="Sci. Rep.">
        <title>Draft genome of Tanacetum cinerariifolium, the natural source of mosquito coil.</title>
        <authorList>
            <person name="Yamashiro T."/>
            <person name="Shiraishi A."/>
            <person name="Satake H."/>
            <person name="Nakayama K."/>
        </authorList>
    </citation>
    <scope>NUCLEOTIDE SEQUENCE</scope>
</reference>
<dbReference type="AlphaFoldDB" id="A0A699RFY0"/>
<comment type="caution">
    <text evidence="1">The sequence shown here is derived from an EMBL/GenBank/DDBJ whole genome shotgun (WGS) entry which is preliminary data.</text>
</comment>
<dbReference type="EMBL" id="BKCJ011095961">
    <property type="protein sequence ID" value="GFC84693.1"/>
    <property type="molecule type" value="Genomic_DNA"/>
</dbReference>
<gene>
    <name evidence="1" type="ORF">Tci_856663</name>
</gene>
<feature type="non-terminal residue" evidence="1">
    <location>
        <position position="1"/>
    </location>
</feature>
<evidence type="ECO:0000313" key="1">
    <source>
        <dbReference type="EMBL" id="GFC84693.1"/>
    </source>
</evidence>
<protein>
    <submittedName>
        <fullName evidence="1">Uncharacterized protein</fullName>
    </submittedName>
</protein>
<name>A0A699RFY0_TANCI</name>
<organism evidence="1">
    <name type="scientific">Tanacetum cinerariifolium</name>
    <name type="common">Dalmatian daisy</name>
    <name type="synonym">Chrysanthemum cinerariifolium</name>
    <dbReference type="NCBI Taxonomy" id="118510"/>
    <lineage>
        <taxon>Eukaryota</taxon>
        <taxon>Viridiplantae</taxon>
        <taxon>Streptophyta</taxon>
        <taxon>Embryophyta</taxon>
        <taxon>Tracheophyta</taxon>
        <taxon>Spermatophyta</taxon>
        <taxon>Magnoliopsida</taxon>
        <taxon>eudicotyledons</taxon>
        <taxon>Gunneridae</taxon>
        <taxon>Pentapetalae</taxon>
        <taxon>asterids</taxon>
        <taxon>campanulids</taxon>
        <taxon>Asterales</taxon>
        <taxon>Asteraceae</taxon>
        <taxon>Asteroideae</taxon>
        <taxon>Anthemideae</taxon>
        <taxon>Anthemidinae</taxon>
        <taxon>Tanacetum</taxon>
    </lineage>
</organism>